<feature type="compositionally biased region" description="Low complexity" evidence="1">
    <location>
        <begin position="22"/>
        <end position="36"/>
    </location>
</feature>
<organism evidence="3 4">
    <name type="scientific">Actinoplanes siamensis</name>
    <dbReference type="NCBI Taxonomy" id="1223317"/>
    <lineage>
        <taxon>Bacteria</taxon>
        <taxon>Bacillati</taxon>
        <taxon>Actinomycetota</taxon>
        <taxon>Actinomycetes</taxon>
        <taxon>Micromonosporales</taxon>
        <taxon>Micromonosporaceae</taxon>
        <taxon>Actinoplanes</taxon>
    </lineage>
</organism>
<dbReference type="Proteomes" id="UP000629619">
    <property type="component" value="Unassembled WGS sequence"/>
</dbReference>
<gene>
    <name evidence="3" type="ORF">Asi03nite_08070</name>
</gene>
<feature type="region of interest" description="Disordered" evidence="1">
    <location>
        <begin position="1"/>
        <end position="36"/>
    </location>
</feature>
<evidence type="ECO:0000256" key="2">
    <source>
        <dbReference type="SAM" id="Phobius"/>
    </source>
</evidence>
<accession>A0A919N0T7</accession>
<keyword evidence="2" id="KW-0812">Transmembrane</keyword>
<feature type="transmembrane region" description="Helical" evidence="2">
    <location>
        <begin position="422"/>
        <end position="442"/>
    </location>
</feature>
<comment type="caution">
    <text evidence="3">The sequence shown here is derived from an EMBL/GenBank/DDBJ whole genome shotgun (WGS) entry which is preliminary data.</text>
</comment>
<protein>
    <recommendedName>
        <fullName evidence="5">Secreted protein</fullName>
    </recommendedName>
</protein>
<sequence>MTTVLAQRPPERQRPPEEQKQRPAAASPYSPPSRGLLRRVSGLRHHSPGRLQLILAALLALGLLTGLVGGLTAHAASAGTAGLGDRAQPLLVEAETIYTALADADTTAAQAFLAGGLEPATLTERYNGDLARAGTALTRAARLVPDDSAAGRAVEGLSTGIAKYSALVATARATNRQGLPLGASYLSAASQLSRDTLQPQAEALFRIAAGEIDEGYDAARSSWWLILLLVLVVALGAALFWTQIYLSRTTHRTFNVPLVAATGLFALLVLATGTLFANQRARLESAARQGSAPVESLARMRILVLTERADEALTLAARGSADREADFDRATAAIDFDDARLSSVRRYVEQARTLHQSYLATHDEVRRLDAEGGDYDGAVALAVGDRATTTFNDLTGTLDQAITDRKTAFTGEIGDAGAGLDLLTVLAPLLALAACTLAAIGIRARLEEYR</sequence>
<reference evidence="3" key="1">
    <citation type="submission" date="2021-01" db="EMBL/GenBank/DDBJ databases">
        <title>Whole genome shotgun sequence of Actinoplanes siamensis NBRC 109076.</title>
        <authorList>
            <person name="Komaki H."/>
            <person name="Tamura T."/>
        </authorList>
    </citation>
    <scope>NUCLEOTIDE SEQUENCE</scope>
    <source>
        <strain evidence="3">NBRC 109076</strain>
    </source>
</reference>
<keyword evidence="2" id="KW-1133">Transmembrane helix</keyword>
<dbReference type="EMBL" id="BOMW01000008">
    <property type="protein sequence ID" value="GIF03269.1"/>
    <property type="molecule type" value="Genomic_DNA"/>
</dbReference>
<evidence type="ECO:0000256" key="1">
    <source>
        <dbReference type="SAM" id="MobiDB-lite"/>
    </source>
</evidence>
<evidence type="ECO:0000313" key="4">
    <source>
        <dbReference type="Proteomes" id="UP000629619"/>
    </source>
</evidence>
<keyword evidence="2" id="KW-0472">Membrane</keyword>
<dbReference type="AlphaFoldDB" id="A0A919N0T7"/>
<feature type="transmembrane region" description="Helical" evidence="2">
    <location>
        <begin position="258"/>
        <end position="277"/>
    </location>
</feature>
<feature type="transmembrane region" description="Helical" evidence="2">
    <location>
        <begin position="223"/>
        <end position="246"/>
    </location>
</feature>
<keyword evidence="4" id="KW-1185">Reference proteome</keyword>
<dbReference type="RefSeq" id="WP_239102364.1">
    <property type="nucleotide sequence ID" value="NZ_BOMW01000008.1"/>
</dbReference>
<name>A0A919N0T7_9ACTN</name>
<evidence type="ECO:0000313" key="3">
    <source>
        <dbReference type="EMBL" id="GIF03269.1"/>
    </source>
</evidence>
<feature type="transmembrane region" description="Helical" evidence="2">
    <location>
        <begin position="53"/>
        <end position="76"/>
    </location>
</feature>
<evidence type="ECO:0008006" key="5">
    <source>
        <dbReference type="Google" id="ProtNLM"/>
    </source>
</evidence>
<proteinExistence type="predicted"/>
<feature type="compositionally biased region" description="Basic and acidic residues" evidence="1">
    <location>
        <begin position="9"/>
        <end position="21"/>
    </location>
</feature>